<dbReference type="AlphaFoldDB" id="A0A1Y5TQ46"/>
<dbReference type="GO" id="GO:0051287">
    <property type="term" value="F:NAD binding"/>
    <property type="evidence" value="ECO:0007669"/>
    <property type="project" value="UniProtKB-ARBA"/>
</dbReference>
<dbReference type="InterPro" id="IPR039065">
    <property type="entry name" value="AcoX-like"/>
</dbReference>
<dbReference type="PANTHER" id="PTHR40697:SF2">
    <property type="entry name" value="ATP-NAD KINASE-RELATED"/>
    <property type="match status" value="1"/>
</dbReference>
<gene>
    <name evidence="1" type="ORF">PAM7066_03505</name>
</gene>
<organism evidence="1 2">
    <name type="scientific">Palleronia marisminoris</name>
    <dbReference type="NCBI Taxonomy" id="315423"/>
    <lineage>
        <taxon>Bacteria</taxon>
        <taxon>Pseudomonadati</taxon>
        <taxon>Pseudomonadota</taxon>
        <taxon>Alphaproteobacteria</taxon>
        <taxon>Rhodobacterales</taxon>
        <taxon>Roseobacteraceae</taxon>
        <taxon>Palleronia</taxon>
    </lineage>
</organism>
<dbReference type="InterPro" id="IPR002504">
    <property type="entry name" value="NADK"/>
</dbReference>
<keyword evidence="1" id="KW-0418">Kinase</keyword>
<sequence length="369" mass="38163">MGFIVNPLAGLGGPVGLKGTDGDDIVREALRRGAFPVAQQKAVEALMRLSTIVPSLRVVAAGGAMGEDAASDAGFLPSVIHRPHGVPSTRSDTISAAAAMAHHGVDLILFAGGDGTARDILAAVGDRVPVLGVPAGVKMHSAVFATSANSAGLLAASFLAHEPATRLRDAEVMDLDEDAIRTDRVSARLFGYARSPYERRLAQNAKAGGGPGEDAALDATARQVASAMRPGRLYILGPGTTTRRVSDALALPSTLLGVDAVLDGEIVGLDLGESELLRQMKGHEAHIIVGVLGGQGSLFGRGNQQISAEVIRRTGRERITVIASIEKLIALSGAPLRVDTGDAETDAMLSGHFHVETAPGRRTLVRVVA</sequence>
<dbReference type="EMBL" id="FWFV01000016">
    <property type="protein sequence ID" value="SLN69438.1"/>
    <property type="molecule type" value="Genomic_DNA"/>
</dbReference>
<dbReference type="InterPro" id="IPR011386">
    <property type="entry name" value="Put_ATP-NAD_kin"/>
</dbReference>
<dbReference type="GO" id="GO:0003951">
    <property type="term" value="F:NAD+ kinase activity"/>
    <property type="evidence" value="ECO:0007669"/>
    <property type="project" value="InterPro"/>
</dbReference>
<dbReference type="InterPro" id="IPR016064">
    <property type="entry name" value="NAD/diacylglycerol_kinase_sf"/>
</dbReference>
<keyword evidence="1" id="KW-0808">Transferase</keyword>
<dbReference type="Proteomes" id="UP000193870">
    <property type="component" value="Unassembled WGS sequence"/>
</dbReference>
<keyword evidence="2" id="KW-1185">Reference proteome</keyword>
<dbReference type="InterPro" id="IPR017438">
    <property type="entry name" value="ATP-NAD_kinase_N"/>
</dbReference>
<accession>A0A1Y5TQ46</accession>
<dbReference type="GO" id="GO:0006741">
    <property type="term" value="P:NADP+ biosynthetic process"/>
    <property type="evidence" value="ECO:0007669"/>
    <property type="project" value="InterPro"/>
</dbReference>
<evidence type="ECO:0000313" key="2">
    <source>
        <dbReference type="Proteomes" id="UP000193870"/>
    </source>
</evidence>
<dbReference type="RefSeq" id="WP_217640000.1">
    <property type="nucleotide sequence ID" value="NZ_FOPF01000017.1"/>
</dbReference>
<dbReference type="PANTHER" id="PTHR40697">
    <property type="entry name" value="ACETOIN CATABOLISM PROTEIN X"/>
    <property type="match status" value="1"/>
</dbReference>
<name>A0A1Y5TQ46_9RHOB</name>
<proteinExistence type="predicted"/>
<dbReference type="Pfam" id="PF20143">
    <property type="entry name" value="NAD_kinase_C"/>
    <property type="match status" value="1"/>
</dbReference>
<dbReference type="GO" id="GO:0005524">
    <property type="term" value="F:ATP binding"/>
    <property type="evidence" value="ECO:0007669"/>
    <property type="project" value="UniProtKB-ARBA"/>
</dbReference>
<dbReference type="SUPFAM" id="SSF111331">
    <property type="entry name" value="NAD kinase/diacylglycerol kinase-like"/>
    <property type="match status" value="1"/>
</dbReference>
<dbReference type="STRING" id="315423.SAMN04488020_1174"/>
<protein>
    <submittedName>
        <fullName evidence="1">ATP-NAD kinase</fullName>
    </submittedName>
</protein>
<dbReference type="Gene3D" id="3.40.50.10330">
    <property type="entry name" value="Probable inorganic polyphosphate/atp-NAD kinase, domain 1"/>
    <property type="match status" value="1"/>
</dbReference>
<evidence type="ECO:0000313" key="1">
    <source>
        <dbReference type="EMBL" id="SLN69438.1"/>
    </source>
</evidence>
<reference evidence="1 2" key="1">
    <citation type="submission" date="2017-03" db="EMBL/GenBank/DDBJ databases">
        <authorList>
            <person name="Afonso C.L."/>
            <person name="Miller P.J."/>
            <person name="Scott M.A."/>
            <person name="Spackman E."/>
            <person name="Goraichik I."/>
            <person name="Dimitrov K.M."/>
            <person name="Suarez D.L."/>
            <person name="Swayne D.E."/>
        </authorList>
    </citation>
    <scope>NUCLEOTIDE SEQUENCE [LARGE SCALE GENOMIC DNA]</scope>
    <source>
        <strain evidence="1 2">CECT 7066</strain>
    </source>
</reference>
<dbReference type="PIRSF" id="PIRSF016907">
    <property type="entry name" value="Kin_ATP-NAD"/>
    <property type="match status" value="1"/>
</dbReference>
<dbReference type="Pfam" id="PF01513">
    <property type="entry name" value="NAD_kinase"/>
    <property type="match status" value="1"/>
</dbReference>